<keyword evidence="6" id="KW-1185">Reference proteome</keyword>
<dbReference type="EMBL" id="LT796768">
    <property type="protein sequence ID" value="SKB09606.1"/>
    <property type="molecule type" value="Genomic_DNA"/>
</dbReference>
<protein>
    <submittedName>
        <fullName evidence="5">Golgi phosphoprotein 3 (GPP34)</fullName>
    </submittedName>
</protein>
<dbReference type="STRING" id="1736691.SAMN06295964_2792"/>
<reference evidence="6" key="1">
    <citation type="submission" date="2017-02" db="EMBL/GenBank/DDBJ databases">
        <authorList>
            <person name="Varghese N."/>
            <person name="Submissions S."/>
        </authorList>
    </citation>
    <scope>NUCLEOTIDE SEQUENCE [LARGE SCALE GENOMIC DNA]</scope>
    <source>
        <strain evidence="6">9H-4</strain>
    </source>
</reference>
<keyword evidence="4" id="KW-0472">Membrane</keyword>
<dbReference type="OrthoDB" id="4962633at2"/>
<evidence type="ECO:0000313" key="6">
    <source>
        <dbReference type="Proteomes" id="UP000191040"/>
    </source>
</evidence>
<comment type="subcellular location">
    <subcellularLocation>
        <location evidence="1">Golgi apparatus membrane</location>
        <topology evidence="1">Peripheral membrane protein</topology>
        <orientation evidence="1">Cytoplasmic side</orientation>
    </subcellularLocation>
</comment>
<proteinExistence type="predicted"/>
<keyword evidence="2" id="KW-0333">Golgi apparatus</keyword>
<name>A0A1T4Z6N2_9ACTN</name>
<dbReference type="Gene3D" id="1.10.3630.10">
    <property type="entry name" value="yeast vps74-n-term truncation variant domain like"/>
    <property type="match status" value="1"/>
</dbReference>
<evidence type="ECO:0000256" key="1">
    <source>
        <dbReference type="ARBA" id="ARBA00004255"/>
    </source>
</evidence>
<keyword evidence="3" id="KW-0446">Lipid-binding</keyword>
<dbReference type="GO" id="GO:0012505">
    <property type="term" value="C:endomembrane system"/>
    <property type="evidence" value="ECO:0007669"/>
    <property type="project" value="UniProtKB-ARBA"/>
</dbReference>
<gene>
    <name evidence="5" type="ORF">SAMN06295964_2792</name>
</gene>
<evidence type="ECO:0000256" key="3">
    <source>
        <dbReference type="ARBA" id="ARBA00023121"/>
    </source>
</evidence>
<organism evidence="5 6">
    <name type="scientific">Aeromicrobium choanae</name>
    <dbReference type="NCBI Taxonomy" id="1736691"/>
    <lineage>
        <taxon>Bacteria</taxon>
        <taxon>Bacillati</taxon>
        <taxon>Actinomycetota</taxon>
        <taxon>Actinomycetes</taxon>
        <taxon>Propionibacteriales</taxon>
        <taxon>Nocardioidaceae</taxon>
        <taxon>Aeromicrobium</taxon>
    </lineage>
</organism>
<accession>A0A1T4Z6N2</accession>
<dbReference type="GO" id="GO:0005737">
    <property type="term" value="C:cytoplasm"/>
    <property type="evidence" value="ECO:0007669"/>
    <property type="project" value="UniProtKB-ARBA"/>
</dbReference>
<evidence type="ECO:0000256" key="2">
    <source>
        <dbReference type="ARBA" id="ARBA00023034"/>
    </source>
</evidence>
<dbReference type="InterPro" id="IPR008628">
    <property type="entry name" value="GPP34-like"/>
</dbReference>
<dbReference type="AlphaFoldDB" id="A0A1T4Z6N2"/>
<dbReference type="RefSeq" id="WP_078700707.1">
    <property type="nucleotide sequence ID" value="NZ_LT796768.1"/>
</dbReference>
<dbReference type="Pfam" id="PF05719">
    <property type="entry name" value="GPP34"/>
    <property type="match status" value="1"/>
</dbReference>
<dbReference type="GO" id="GO:0070273">
    <property type="term" value="F:phosphatidylinositol-4-phosphate binding"/>
    <property type="evidence" value="ECO:0007669"/>
    <property type="project" value="InterPro"/>
</dbReference>
<dbReference type="Proteomes" id="UP000191040">
    <property type="component" value="Chromosome I"/>
</dbReference>
<dbReference type="InterPro" id="IPR038261">
    <property type="entry name" value="GPP34-like_sf"/>
</dbReference>
<evidence type="ECO:0000256" key="4">
    <source>
        <dbReference type="ARBA" id="ARBA00023136"/>
    </source>
</evidence>
<evidence type="ECO:0000313" key="5">
    <source>
        <dbReference type="EMBL" id="SKB09606.1"/>
    </source>
</evidence>
<sequence>MTVAGDLTLIATDPATGKFRLSAANPGAVYAGAHLIDLLEAGRLSTRGEGRRLRVVVDDRSPTGRPDLDHALSRLTKDKPLPVSSVISRLGHEGRKRAYAALEQEHRVRSRTEKVLLFDVTRYDVLDTDGRDELVRAVRAVLLEEAAPDGRTGPVVSLLAAVNQLGLVVDRPDRKRAKARAKTVSAEDWASEAVRRAVAGAEAAVMAAIMGAAVAGSAGGSS</sequence>